<evidence type="ECO:0000256" key="1">
    <source>
        <dbReference type="SAM" id="MobiDB-lite"/>
    </source>
</evidence>
<accession>A0A0N4T657</accession>
<evidence type="ECO:0000313" key="4">
    <source>
        <dbReference type="WBParaSite" id="BPAG_0000369001-mRNA-1"/>
    </source>
</evidence>
<reference evidence="4" key="1">
    <citation type="submission" date="2017-02" db="UniProtKB">
        <authorList>
            <consortium name="WormBaseParasite"/>
        </authorList>
    </citation>
    <scope>IDENTIFICATION</scope>
</reference>
<proteinExistence type="predicted"/>
<organism evidence="4">
    <name type="scientific">Brugia pahangi</name>
    <name type="common">Filarial nematode worm</name>
    <dbReference type="NCBI Taxonomy" id="6280"/>
    <lineage>
        <taxon>Eukaryota</taxon>
        <taxon>Metazoa</taxon>
        <taxon>Ecdysozoa</taxon>
        <taxon>Nematoda</taxon>
        <taxon>Chromadorea</taxon>
        <taxon>Rhabditida</taxon>
        <taxon>Spirurina</taxon>
        <taxon>Spiruromorpha</taxon>
        <taxon>Filarioidea</taxon>
        <taxon>Onchocercidae</taxon>
        <taxon>Brugia</taxon>
    </lineage>
</organism>
<dbReference type="AlphaFoldDB" id="A0A0N4T657"/>
<dbReference type="STRING" id="6280.A0A0N4T657"/>
<gene>
    <name evidence="2" type="ORF">BPAG_LOCUS3658</name>
</gene>
<dbReference type="WBParaSite" id="BPAG_0000369001-mRNA-1">
    <property type="protein sequence ID" value="BPAG_0000369001-mRNA-1"/>
    <property type="gene ID" value="BPAG_0000369001"/>
</dbReference>
<feature type="compositionally biased region" description="Basic and acidic residues" evidence="1">
    <location>
        <begin position="1"/>
        <end position="14"/>
    </location>
</feature>
<sequence length="78" mass="8897">MGEFTPKFERDLESRSTGPKALPTAGAIAVRNEKGEITMQKVKVVRYMAGKVCVYRYLEFFNLFSQKAIIVGILNYYI</sequence>
<evidence type="ECO:0000313" key="2">
    <source>
        <dbReference type="EMBL" id="VDN84844.1"/>
    </source>
</evidence>
<feature type="region of interest" description="Disordered" evidence="1">
    <location>
        <begin position="1"/>
        <end position="21"/>
    </location>
</feature>
<protein>
    <submittedName>
        <fullName evidence="4">DNA topoisomerase 1</fullName>
    </submittedName>
</protein>
<name>A0A0N4T657_BRUPA</name>
<evidence type="ECO:0000313" key="3">
    <source>
        <dbReference type="Proteomes" id="UP000278627"/>
    </source>
</evidence>
<reference evidence="2 3" key="2">
    <citation type="submission" date="2018-11" db="EMBL/GenBank/DDBJ databases">
        <authorList>
            <consortium name="Pathogen Informatics"/>
        </authorList>
    </citation>
    <scope>NUCLEOTIDE SEQUENCE [LARGE SCALE GENOMIC DNA]</scope>
</reference>
<keyword evidence="3" id="KW-1185">Reference proteome</keyword>
<dbReference type="Proteomes" id="UP000278627">
    <property type="component" value="Unassembled WGS sequence"/>
</dbReference>
<dbReference type="EMBL" id="UZAD01001204">
    <property type="protein sequence ID" value="VDN84844.1"/>
    <property type="molecule type" value="Genomic_DNA"/>
</dbReference>